<dbReference type="PROSITE" id="PS51750">
    <property type="entry name" value="BRO_N"/>
    <property type="match status" value="1"/>
</dbReference>
<organism evidence="2 3">
    <name type="scientific">Lederbergia ruris</name>
    <dbReference type="NCBI Taxonomy" id="217495"/>
    <lineage>
        <taxon>Bacteria</taxon>
        <taxon>Bacillati</taxon>
        <taxon>Bacillota</taxon>
        <taxon>Bacilli</taxon>
        <taxon>Bacillales</taxon>
        <taxon>Bacillaceae</taxon>
        <taxon>Lederbergia</taxon>
    </lineage>
</organism>
<dbReference type="SMART" id="SM01040">
    <property type="entry name" value="Bro-N"/>
    <property type="match status" value="1"/>
</dbReference>
<name>A0ABQ4KKL2_9BACI</name>
<dbReference type="RefSeq" id="WP_212966679.1">
    <property type="nucleotide sequence ID" value="NZ_BORB01000024.1"/>
</dbReference>
<proteinExistence type="predicted"/>
<dbReference type="Pfam" id="PF02498">
    <property type="entry name" value="Bro-N"/>
    <property type="match status" value="1"/>
</dbReference>
<evidence type="ECO:0000259" key="1">
    <source>
        <dbReference type="PROSITE" id="PS51750"/>
    </source>
</evidence>
<accession>A0ABQ4KKL2</accession>
<feature type="domain" description="Bro-N" evidence="1">
    <location>
        <begin position="11"/>
        <end position="107"/>
    </location>
</feature>
<protein>
    <recommendedName>
        <fullName evidence="1">Bro-N domain-containing protein</fullName>
    </recommendedName>
</protein>
<dbReference type="EMBL" id="BORB01000024">
    <property type="protein sequence ID" value="GIN58488.1"/>
    <property type="molecule type" value="Genomic_DNA"/>
</dbReference>
<sequence>MSKVVELLDKKEVLGKELNFYGTAEDPLFLAKDVAEWIENKNTAQMLKVVDEEEKVIYNVYTLGGLQESWFLTEDGLYEVLMMSRKPVAKQMKREIKTILKELRTKGVVVSDGATYEQVKLNVDNFLINLDDYNITKLYDLIEDFLEYHREKKTRLPFKRKHKARHGNKKYKDHVESMEEIRDYLVDYLNTKISSFNNAGQVGLAQEYIRIREMVRVNVENMRYRSAACK</sequence>
<evidence type="ECO:0000313" key="3">
    <source>
        <dbReference type="Proteomes" id="UP000679950"/>
    </source>
</evidence>
<reference evidence="2 3" key="1">
    <citation type="submission" date="2021-03" db="EMBL/GenBank/DDBJ databases">
        <title>Antimicrobial resistance genes in bacteria isolated from Japanese honey, and their potential for conferring macrolide and lincosamide resistance in the American foulbrood pathogen Paenibacillus larvae.</title>
        <authorList>
            <person name="Okamoto M."/>
            <person name="Kumagai M."/>
            <person name="Kanamori H."/>
            <person name="Takamatsu D."/>
        </authorList>
    </citation>
    <scope>NUCLEOTIDE SEQUENCE [LARGE SCALE GENOMIC DNA]</scope>
    <source>
        <strain evidence="2 3">J8TS2</strain>
    </source>
</reference>
<dbReference type="Proteomes" id="UP000679950">
    <property type="component" value="Unassembled WGS sequence"/>
</dbReference>
<evidence type="ECO:0000313" key="2">
    <source>
        <dbReference type="EMBL" id="GIN58488.1"/>
    </source>
</evidence>
<comment type="caution">
    <text evidence="2">The sequence shown here is derived from an EMBL/GenBank/DDBJ whole genome shotgun (WGS) entry which is preliminary data.</text>
</comment>
<gene>
    <name evidence="2" type="ORF">J8TS2_28070</name>
</gene>
<keyword evidence="3" id="KW-1185">Reference proteome</keyword>
<dbReference type="InterPro" id="IPR003497">
    <property type="entry name" value="BRO_N_domain"/>
</dbReference>